<proteinExistence type="predicted"/>
<name>A0A8B6ECB4_MYTGA</name>
<dbReference type="Proteomes" id="UP000596742">
    <property type="component" value="Unassembled WGS sequence"/>
</dbReference>
<comment type="caution">
    <text evidence="1">The sequence shown here is derived from an EMBL/GenBank/DDBJ whole genome shotgun (WGS) entry which is preliminary data.</text>
</comment>
<evidence type="ECO:0000313" key="2">
    <source>
        <dbReference type="Proteomes" id="UP000596742"/>
    </source>
</evidence>
<protein>
    <recommendedName>
        <fullName evidence="3">EGF-like domain-containing protein</fullName>
    </recommendedName>
</protein>
<accession>A0A8B6ECB4</accession>
<dbReference type="EMBL" id="UYJE01004851">
    <property type="protein sequence ID" value="VDI31957.1"/>
    <property type="molecule type" value="Genomic_DNA"/>
</dbReference>
<keyword evidence="2" id="KW-1185">Reference proteome</keyword>
<evidence type="ECO:0008006" key="3">
    <source>
        <dbReference type="Google" id="ProtNLM"/>
    </source>
</evidence>
<organism evidence="1 2">
    <name type="scientific">Mytilus galloprovincialis</name>
    <name type="common">Mediterranean mussel</name>
    <dbReference type="NCBI Taxonomy" id="29158"/>
    <lineage>
        <taxon>Eukaryota</taxon>
        <taxon>Metazoa</taxon>
        <taxon>Spiralia</taxon>
        <taxon>Lophotrochozoa</taxon>
        <taxon>Mollusca</taxon>
        <taxon>Bivalvia</taxon>
        <taxon>Autobranchia</taxon>
        <taxon>Pteriomorphia</taxon>
        <taxon>Mytilida</taxon>
        <taxon>Mytiloidea</taxon>
        <taxon>Mytilidae</taxon>
        <taxon>Mytilinae</taxon>
        <taxon>Mytilus</taxon>
    </lineage>
</organism>
<sequence length="209" mass="21366">MDKKLFSDGELLLSLINEVLGVGFGEDCSGGESCDDINTACPGTGTLECGCVANSYRKSDNSACAIIVSTLTGACDTTDTAAEQCSYANTECTADGGGGITYESACSNTVADTSQCAVTNQECSLESGTTNYKCQCTADYYGDGTGCAAKIAFGGDCSGGKECAGDNTACPGSGTIVCGCAATYYRNSGDTACVLSKYFEWRVVSSKYL</sequence>
<reference evidence="1" key="1">
    <citation type="submission" date="2018-11" db="EMBL/GenBank/DDBJ databases">
        <authorList>
            <person name="Alioto T."/>
            <person name="Alioto T."/>
        </authorList>
    </citation>
    <scope>NUCLEOTIDE SEQUENCE</scope>
</reference>
<evidence type="ECO:0000313" key="1">
    <source>
        <dbReference type="EMBL" id="VDI31957.1"/>
    </source>
</evidence>
<gene>
    <name evidence="1" type="ORF">MGAL_10B003959</name>
</gene>
<dbReference type="AlphaFoldDB" id="A0A8B6ECB4"/>